<name>C8XID2_NAKMY</name>
<comment type="subunit">
    <text evidence="7">F-type ATPases have 2 components, F(1) - the catalytic core - and F(0) - the membrane proton channel. F(1) has five subunits: alpha(3), beta(3), gamma(1), delta(1), epsilon(1). F(0) has three main subunits: a(1), b(2) and c(10-14). The alpha and beta chains form an alternating ring which encloses part of the gamma chain. F(1) is attached to F(0) by a central stalk formed by the gamma and epsilon chains, while a peripheral stalk is formed by the delta and b chains.</text>
</comment>
<evidence type="ECO:0000313" key="8">
    <source>
        <dbReference type="EMBL" id="ACV78501.1"/>
    </source>
</evidence>
<dbReference type="Proteomes" id="UP000002218">
    <property type="component" value="Chromosome"/>
</dbReference>
<evidence type="ECO:0000313" key="9">
    <source>
        <dbReference type="Proteomes" id="UP000002218"/>
    </source>
</evidence>
<organism evidence="8 9">
    <name type="scientific">Nakamurella multipartita (strain ATCC 700099 / DSM 44233 / CIP 104796 / JCM 9543 / NBRC 105858 / Y-104)</name>
    <name type="common">Microsphaera multipartita</name>
    <dbReference type="NCBI Taxonomy" id="479431"/>
    <lineage>
        <taxon>Bacteria</taxon>
        <taxon>Bacillati</taxon>
        <taxon>Actinomycetota</taxon>
        <taxon>Actinomycetes</taxon>
        <taxon>Nakamurellales</taxon>
        <taxon>Nakamurellaceae</taxon>
        <taxon>Nakamurella</taxon>
    </lineage>
</organism>
<keyword evidence="4 7" id="KW-0406">Ion transport</keyword>
<dbReference type="GO" id="GO:0045259">
    <property type="term" value="C:proton-transporting ATP synthase complex"/>
    <property type="evidence" value="ECO:0007669"/>
    <property type="project" value="UniProtKB-KW"/>
</dbReference>
<protein>
    <recommendedName>
        <fullName evidence="7">ATP synthase subunit delta</fullName>
    </recommendedName>
    <alternativeName>
        <fullName evidence="7">ATP synthase F(1) sector subunit delta</fullName>
    </alternativeName>
    <alternativeName>
        <fullName evidence="7">F-type ATPase subunit delta</fullName>
        <shortName evidence="7">F-ATPase subunit delta</shortName>
    </alternativeName>
</protein>
<dbReference type="HOGENOM" id="CLU_088880_0_0_11"/>
<evidence type="ECO:0000256" key="2">
    <source>
        <dbReference type="ARBA" id="ARBA00022448"/>
    </source>
</evidence>
<dbReference type="NCBIfam" id="TIGR01145">
    <property type="entry name" value="ATP_synt_delta"/>
    <property type="match status" value="1"/>
</dbReference>
<dbReference type="KEGG" id="nml:Namu_2123"/>
<dbReference type="FunCoup" id="C8XID2">
    <property type="interactions" value="42"/>
</dbReference>
<keyword evidence="6 7" id="KW-0066">ATP synthesis</keyword>
<dbReference type="OrthoDB" id="5242917at2"/>
<keyword evidence="2 7" id="KW-0813">Transport</keyword>
<keyword evidence="9" id="KW-1185">Reference proteome</keyword>
<dbReference type="HAMAP" id="MF_01416">
    <property type="entry name" value="ATP_synth_delta_bact"/>
    <property type="match status" value="1"/>
</dbReference>
<dbReference type="NCBIfam" id="NF009967">
    <property type="entry name" value="PRK13430.1"/>
    <property type="match status" value="1"/>
</dbReference>
<keyword evidence="3 7" id="KW-0375">Hydrogen ion transport</keyword>
<evidence type="ECO:0000256" key="4">
    <source>
        <dbReference type="ARBA" id="ARBA00023065"/>
    </source>
</evidence>
<dbReference type="STRING" id="479431.Namu_2123"/>
<comment type="similarity">
    <text evidence="7">Belongs to the ATPase delta chain family.</text>
</comment>
<dbReference type="InterPro" id="IPR026015">
    <property type="entry name" value="ATP_synth_OSCP/delta_N_sf"/>
</dbReference>
<evidence type="ECO:0000256" key="6">
    <source>
        <dbReference type="ARBA" id="ARBA00023310"/>
    </source>
</evidence>
<dbReference type="GO" id="GO:0005886">
    <property type="term" value="C:plasma membrane"/>
    <property type="evidence" value="ECO:0007669"/>
    <property type="project" value="UniProtKB-SubCell"/>
</dbReference>
<dbReference type="PANTHER" id="PTHR11910">
    <property type="entry name" value="ATP SYNTHASE DELTA CHAIN"/>
    <property type="match status" value="1"/>
</dbReference>
<proteinExistence type="inferred from homology"/>
<evidence type="ECO:0000256" key="5">
    <source>
        <dbReference type="ARBA" id="ARBA00023136"/>
    </source>
</evidence>
<dbReference type="InterPro" id="IPR000711">
    <property type="entry name" value="ATPase_OSCP/dsu"/>
</dbReference>
<dbReference type="GO" id="GO:0046933">
    <property type="term" value="F:proton-transporting ATP synthase activity, rotational mechanism"/>
    <property type="evidence" value="ECO:0007669"/>
    <property type="project" value="UniProtKB-UniRule"/>
</dbReference>
<sequence length="274" mass="29886">MIQHIASREALVATNQHLLEVSEPLSGVGLAALGSDLDGVSDLLLTQVSLRRTLSENTLSPDARSGIVQQLLGSKISAPALEVVQFAVRQEWASSRDLQDALRRLSRTAMFRRAERTGELDEVEDQLFRFGRIVDANPELSVILDDPTADPAARSALVHQLLSGRAHTLVTELVDALARDTAGRSFTHGVRELLDQAAQRRDKIVAFVKTARPLTAAQLDRLRASLARIYGREVTTHVDVEPGILGGIRVQIGDEVIDGTVAGRLDELRRRMAG</sequence>
<accession>C8XID2</accession>
<dbReference type="InParanoid" id="C8XID2"/>
<dbReference type="RefSeq" id="WP_015747393.1">
    <property type="nucleotide sequence ID" value="NC_013235.1"/>
</dbReference>
<keyword evidence="7" id="KW-1003">Cell membrane</keyword>
<dbReference type="Gene3D" id="1.10.520.20">
    <property type="entry name" value="N-terminal domain of the delta subunit of the F1F0-ATP synthase"/>
    <property type="match status" value="1"/>
</dbReference>
<evidence type="ECO:0000256" key="1">
    <source>
        <dbReference type="ARBA" id="ARBA00004370"/>
    </source>
</evidence>
<reference evidence="8 9" key="2">
    <citation type="journal article" date="2010" name="Stand. Genomic Sci.">
        <title>Complete genome sequence of Nakamurella multipartita type strain (Y-104).</title>
        <authorList>
            <person name="Tice H."/>
            <person name="Mayilraj S."/>
            <person name="Sims D."/>
            <person name="Lapidus A."/>
            <person name="Nolan M."/>
            <person name="Lucas S."/>
            <person name="Glavina Del Rio T."/>
            <person name="Copeland A."/>
            <person name="Cheng J.F."/>
            <person name="Meincke L."/>
            <person name="Bruce D."/>
            <person name="Goodwin L."/>
            <person name="Pitluck S."/>
            <person name="Ivanova N."/>
            <person name="Mavromatis K."/>
            <person name="Ovchinnikova G."/>
            <person name="Pati A."/>
            <person name="Chen A."/>
            <person name="Palaniappan K."/>
            <person name="Land M."/>
            <person name="Hauser L."/>
            <person name="Chang Y.J."/>
            <person name="Jeffries C.D."/>
            <person name="Detter J.C."/>
            <person name="Brettin T."/>
            <person name="Rohde M."/>
            <person name="Goker M."/>
            <person name="Bristow J."/>
            <person name="Eisen J.A."/>
            <person name="Markowitz V."/>
            <person name="Hugenholtz P."/>
            <person name="Kyrpides N.C."/>
            <person name="Klenk H.P."/>
            <person name="Chen F."/>
        </authorList>
    </citation>
    <scope>NUCLEOTIDE SEQUENCE [LARGE SCALE GENOMIC DNA]</scope>
    <source>
        <strain evidence="9">ATCC 700099 / DSM 44233 / CIP 104796 / JCM 9543 / NBRC 105858 / Y-104</strain>
    </source>
</reference>
<keyword evidence="5 7" id="KW-0472">Membrane</keyword>
<dbReference type="eggNOG" id="COG0712">
    <property type="taxonomic scope" value="Bacteria"/>
</dbReference>
<reference evidence="9" key="1">
    <citation type="submission" date="2009-09" db="EMBL/GenBank/DDBJ databases">
        <title>The complete genome of Nakamurella multipartita DSM 44233.</title>
        <authorList>
            <consortium name="US DOE Joint Genome Institute (JGI-PGF)"/>
            <person name="Lucas S."/>
            <person name="Copeland A."/>
            <person name="Lapidus A."/>
            <person name="Glavina del Rio T."/>
            <person name="Dalin E."/>
            <person name="Tice H."/>
            <person name="Bruce D."/>
            <person name="Goodwin L."/>
            <person name="Pitluck S."/>
            <person name="Kyrpides N."/>
            <person name="Mavromatis K."/>
            <person name="Ivanova N."/>
            <person name="Ovchinnikova G."/>
            <person name="Sims D."/>
            <person name="Meincke L."/>
            <person name="Brettin T."/>
            <person name="Detter J.C."/>
            <person name="Han C."/>
            <person name="Larimer F."/>
            <person name="Land M."/>
            <person name="Hauser L."/>
            <person name="Markowitz V."/>
            <person name="Cheng J.-F."/>
            <person name="Hugenholtz P."/>
            <person name="Woyke T."/>
            <person name="Wu D."/>
            <person name="Klenk H.-P."/>
            <person name="Eisen J.A."/>
        </authorList>
    </citation>
    <scope>NUCLEOTIDE SEQUENCE [LARGE SCALE GENOMIC DNA]</scope>
    <source>
        <strain evidence="9">ATCC 700099 / DSM 44233 / CIP 104796 / JCM 9543 / NBRC 105858 / Y-104</strain>
    </source>
</reference>
<comment type="function">
    <text evidence="7">F(1)F(0) ATP synthase produces ATP from ADP in the presence of a proton or sodium gradient. F-type ATPases consist of two structural domains, F(1) containing the extramembraneous catalytic core and F(0) containing the membrane proton channel, linked together by a central stalk and a peripheral stalk. During catalysis, ATP synthesis in the catalytic domain of F(1) is coupled via a rotary mechanism of the central stalk subunits to proton translocation.</text>
</comment>
<comment type="subcellular location">
    <subcellularLocation>
        <location evidence="7">Cell membrane</location>
        <topology evidence="7">Peripheral membrane protein</topology>
    </subcellularLocation>
    <subcellularLocation>
        <location evidence="1">Membrane</location>
    </subcellularLocation>
</comment>
<evidence type="ECO:0000256" key="7">
    <source>
        <dbReference type="HAMAP-Rule" id="MF_01416"/>
    </source>
</evidence>
<dbReference type="EMBL" id="CP001737">
    <property type="protein sequence ID" value="ACV78501.1"/>
    <property type="molecule type" value="Genomic_DNA"/>
</dbReference>
<gene>
    <name evidence="7" type="primary">atpH</name>
    <name evidence="8" type="ordered locus">Namu_2123</name>
</gene>
<dbReference type="AlphaFoldDB" id="C8XID2"/>
<comment type="function">
    <text evidence="7">This protein is part of the stalk that links CF(0) to CF(1). It either transmits conformational changes from CF(0) to CF(1) or is implicated in proton conduction.</text>
</comment>
<evidence type="ECO:0000256" key="3">
    <source>
        <dbReference type="ARBA" id="ARBA00022781"/>
    </source>
</evidence>
<dbReference type="Pfam" id="PF00213">
    <property type="entry name" value="OSCP"/>
    <property type="match status" value="1"/>
</dbReference>
<dbReference type="PRINTS" id="PR00125">
    <property type="entry name" value="ATPASEDELTA"/>
</dbReference>
<keyword evidence="7" id="KW-0139">CF(1)</keyword>